<keyword evidence="1" id="KW-0812">Transmembrane</keyword>
<keyword evidence="1" id="KW-1133">Transmembrane helix</keyword>
<feature type="transmembrane region" description="Helical" evidence="1">
    <location>
        <begin position="451"/>
        <end position="474"/>
    </location>
</feature>
<name>A0A067JU98_JATCU</name>
<dbReference type="EMBL" id="KK914893">
    <property type="protein sequence ID" value="KDP26373.1"/>
    <property type="molecule type" value="Genomic_DNA"/>
</dbReference>
<dbReference type="PANTHER" id="PTHR34553:SF8">
    <property type="match status" value="1"/>
</dbReference>
<feature type="transmembrane region" description="Helical" evidence="1">
    <location>
        <begin position="415"/>
        <end position="439"/>
    </location>
</feature>
<accession>A0A067JU98</accession>
<dbReference type="PANTHER" id="PTHR34553">
    <property type="entry name" value="OS05G0597400 PROTEIN"/>
    <property type="match status" value="1"/>
</dbReference>
<reference evidence="2 3" key="1">
    <citation type="journal article" date="2014" name="PLoS ONE">
        <title>Global Analysis of Gene Expression Profiles in Physic Nut (Jatropha curcas L.) Seedlings Exposed to Salt Stress.</title>
        <authorList>
            <person name="Zhang L."/>
            <person name="Zhang C."/>
            <person name="Wu P."/>
            <person name="Chen Y."/>
            <person name="Li M."/>
            <person name="Jiang H."/>
            <person name="Wu G."/>
        </authorList>
    </citation>
    <scope>NUCLEOTIDE SEQUENCE [LARGE SCALE GENOMIC DNA]</scope>
    <source>
        <strain evidence="3">cv. GZQX0401</strain>
        <tissue evidence="2">Young leaves</tissue>
    </source>
</reference>
<evidence type="ECO:0000313" key="2">
    <source>
        <dbReference type="EMBL" id="KDP26373.1"/>
    </source>
</evidence>
<feature type="transmembrane region" description="Helical" evidence="1">
    <location>
        <begin position="310"/>
        <end position="328"/>
    </location>
</feature>
<proteinExistence type="predicted"/>
<feature type="transmembrane region" description="Helical" evidence="1">
    <location>
        <begin position="481"/>
        <end position="499"/>
    </location>
</feature>
<keyword evidence="3" id="KW-1185">Reference proteome</keyword>
<gene>
    <name evidence="2" type="ORF">JCGZ_17531</name>
</gene>
<protein>
    <submittedName>
        <fullName evidence="2">Uncharacterized protein</fullName>
    </submittedName>
</protein>
<organism evidence="2 3">
    <name type="scientific">Jatropha curcas</name>
    <name type="common">Barbados nut</name>
    <dbReference type="NCBI Taxonomy" id="180498"/>
    <lineage>
        <taxon>Eukaryota</taxon>
        <taxon>Viridiplantae</taxon>
        <taxon>Streptophyta</taxon>
        <taxon>Embryophyta</taxon>
        <taxon>Tracheophyta</taxon>
        <taxon>Spermatophyta</taxon>
        <taxon>Magnoliopsida</taxon>
        <taxon>eudicotyledons</taxon>
        <taxon>Gunneridae</taxon>
        <taxon>Pentapetalae</taxon>
        <taxon>rosids</taxon>
        <taxon>fabids</taxon>
        <taxon>Malpighiales</taxon>
        <taxon>Euphorbiaceae</taxon>
        <taxon>Crotonoideae</taxon>
        <taxon>Jatropheae</taxon>
        <taxon>Jatropha</taxon>
    </lineage>
</organism>
<keyword evidence="1" id="KW-0472">Membrane</keyword>
<dbReference type="OrthoDB" id="1915931at2759"/>
<dbReference type="STRING" id="180498.A0A067JU98"/>
<sequence>MSKDSRANCIREFMITQCRVSPFINTRALLRCPSLGYKSSSHESDKYCKWLPIVNVPSVRERALFAMLSLYKALHGFIVFEVAWKDVRGINYLNELQTDTSLALEVKSLRKWEFNSINQALSCIPLWFSGTTTEAQTLWRSLNLLLNKVSFPRGITVGSKTQANLCSEDEFFDARECPADTNDKFGIYCKMEEPTDGKVKEDPRDGNVEPMGHTSDPNIKFRTVYKLEQPMHGKIKENPWEDGKIEPIEYKDTLLLLRFNDRDLPSKLRQVITSDLKLLTLLEAGLPSWVIFLQSYPLFNRVYCPWMRPLLRVLYAVISSITVIIGFYDLYKNVPLLRASAAHLYWPFFKWIEAWDMISRIRYLGTMLFLQNLEKAVEWFLMKTQVIGLLALLLRRSLIQPLSHLVEFMRPIGSIFSEIGEQVYLIATVVLQPLCSMLLDLVDVLFSPLELLYSIILNLVTFIFSLFDFVWDLLLVPSRCCVLLAKFLALVLLNIYNMLEKAFKMLSNSKGLLIHFAKSKPSTSDISIWRSLRKDLFKKVFQSLKNIICGIITFLASCNRHRLRYRSHFSFSFC</sequence>
<dbReference type="Proteomes" id="UP000027138">
    <property type="component" value="Unassembled WGS sequence"/>
</dbReference>
<evidence type="ECO:0000256" key="1">
    <source>
        <dbReference type="SAM" id="Phobius"/>
    </source>
</evidence>
<evidence type="ECO:0000313" key="3">
    <source>
        <dbReference type="Proteomes" id="UP000027138"/>
    </source>
</evidence>
<dbReference type="AlphaFoldDB" id="A0A067JU98"/>